<gene>
    <name evidence="2" type="ORF">NCTC11088_01589</name>
</gene>
<dbReference type="AlphaFoldDB" id="A0A379DCS3"/>
<dbReference type="InterPro" id="IPR004551">
    <property type="entry name" value="Dphthn_synthase"/>
</dbReference>
<name>A0A379DCS3_9FIRM</name>
<dbReference type="CDD" id="cd11723">
    <property type="entry name" value="YabN_N_like"/>
    <property type="match status" value="1"/>
</dbReference>
<dbReference type="InterPro" id="IPR035013">
    <property type="entry name" value="YabN_N"/>
</dbReference>
<proteinExistence type="predicted"/>
<dbReference type="Gene3D" id="3.40.1010.10">
    <property type="entry name" value="Cobalt-precorrin-4 Transmethylase, Domain 1"/>
    <property type="match status" value="1"/>
</dbReference>
<keyword evidence="2" id="KW-0808">Transferase</keyword>
<reference evidence="2 3" key="1">
    <citation type="submission" date="2018-06" db="EMBL/GenBank/DDBJ databases">
        <authorList>
            <consortium name="Pathogen Informatics"/>
            <person name="Doyle S."/>
        </authorList>
    </citation>
    <scope>NUCLEOTIDE SEQUENCE [LARGE SCALE GENOMIC DNA]</scope>
    <source>
        <strain evidence="2 3">NCTC11088</strain>
    </source>
</reference>
<keyword evidence="2" id="KW-0489">Methyltransferase</keyword>
<evidence type="ECO:0000259" key="1">
    <source>
        <dbReference type="Pfam" id="PF00590"/>
    </source>
</evidence>
<dbReference type="InterPro" id="IPR035996">
    <property type="entry name" value="4pyrrol_Methylase_sf"/>
</dbReference>
<dbReference type="Proteomes" id="UP000254777">
    <property type="component" value="Unassembled WGS sequence"/>
</dbReference>
<dbReference type="InterPro" id="IPR014777">
    <property type="entry name" value="4pyrrole_Mease_sub1"/>
</dbReference>
<dbReference type="EMBL" id="UGTH01000001">
    <property type="protein sequence ID" value="SUB75786.1"/>
    <property type="molecule type" value="Genomic_DNA"/>
</dbReference>
<dbReference type="GO" id="GO:0017183">
    <property type="term" value="P:protein histidyl modification to diphthamide"/>
    <property type="evidence" value="ECO:0007669"/>
    <property type="project" value="InterPro"/>
</dbReference>
<dbReference type="GO" id="GO:0008168">
    <property type="term" value="F:methyltransferase activity"/>
    <property type="evidence" value="ECO:0007669"/>
    <property type="project" value="UniProtKB-KW"/>
</dbReference>
<evidence type="ECO:0000313" key="3">
    <source>
        <dbReference type="Proteomes" id="UP000254777"/>
    </source>
</evidence>
<dbReference type="PANTHER" id="PTHR10882">
    <property type="entry name" value="DIPHTHINE SYNTHASE"/>
    <property type="match status" value="1"/>
</dbReference>
<dbReference type="Pfam" id="PF00590">
    <property type="entry name" value="TP_methylase"/>
    <property type="match status" value="1"/>
</dbReference>
<dbReference type="GO" id="GO:0032259">
    <property type="term" value="P:methylation"/>
    <property type="evidence" value="ECO:0007669"/>
    <property type="project" value="UniProtKB-KW"/>
</dbReference>
<dbReference type="InterPro" id="IPR000878">
    <property type="entry name" value="4pyrrol_Mease"/>
</dbReference>
<accession>A0A379DCS3</accession>
<organism evidence="2 3">
    <name type="scientific">Peptoniphilus indolicus</name>
    <dbReference type="NCBI Taxonomy" id="33030"/>
    <lineage>
        <taxon>Bacteria</taxon>
        <taxon>Bacillati</taxon>
        <taxon>Bacillota</taxon>
        <taxon>Tissierellia</taxon>
        <taxon>Tissierellales</taxon>
        <taxon>Peptoniphilaceae</taxon>
        <taxon>Peptoniphilus</taxon>
    </lineage>
</organism>
<dbReference type="SUPFAM" id="SSF53790">
    <property type="entry name" value="Tetrapyrrole methylase"/>
    <property type="match status" value="1"/>
</dbReference>
<feature type="domain" description="Tetrapyrrole methylase" evidence="1">
    <location>
        <begin position="10"/>
        <end position="207"/>
    </location>
</feature>
<evidence type="ECO:0000313" key="2">
    <source>
        <dbReference type="EMBL" id="SUB75786.1"/>
    </source>
</evidence>
<sequence>MALSHLFYKMINIIGLGATDQYGITLQALEYIKDENPNYLRTEKVDAIKKFIELNVKYNTFDYLYESEETFEEVYDKIVETLIEKSKERDINYFVPGTPLIAERTVLKLIEKKIDIHLVAGVSFIEHILNAVKRDPSTGFMLLDADDFTPFNINTKLDIAITQVYNMRTAVDLKLSLSEIYGDEYKVYFIKNAGLEDETVEYISIYEMDRIEYNHQCVIYIPKSDIVGFGDILNKFRKEDKKIDVDVEELIENLKNDLEELVAVDTNGESYIYDILQKIYNKNV</sequence>
<dbReference type="PANTHER" id="PTHR10882:SF0">
    <property type="entry name" value="DIPHTHINE METHYL ESTER SYNTHASE"/>
    <property type="match status" value="1"/>
</dbReference>
<protein>
    <submittedName>
        <fullName evidence="2">Tetrapyrrole (Corrin/Porphyrin) Methylases</fullName>
    </submittedName>
</protein>